<evidence type="ECO:0000259" key="6">
    <source>
        <dbReference type="PROSITE" id="PS51742"/>
    </source>
</evidence>
<evidence type="ECO:0000256" key="1">
    <source>
        <dbReference type="ARBA" id="ARBA00023015"/>
    </source>
</evidence>
<protein>
    <recommendedName>
        <fullName evidence="6">PPC domain-containing protein</fullName>
    </recommendedName>
</protein>
<proteinExistence type="predicted"/>
<keyword evidence="3" id="KW-0804">Transcription</keyword>
<evidence type="ECO:0000256" key="4">
    <source>
        <dbReference type="ARBA" id="ARBA00023242"/>
    </source>
</evidence>
<dbReference type="Gene3D" id="3.30.1330.80">
    <property type="entry name" value="Hypothetical protein, similar to alpha- acetolactate decarboxylase, domain 2"/>
    <property type="match status" value="1"/>
</dbReference>
<feature type="domain" description="PPC" evidence="6">
    <location>
        <begin position="40"/>
        <end position="192"/>
    </location>
</feature>
<dbReference type="InterPro" id="IPR005175">
    <property type="entry name" value="PPC_dom"/>
</dbReference>
<dbReference type="AlphaFoldDB" id="A0AAV0YN88"/>
<feature type="compositionally biased region" description="Polar residues" evidence="5">
    <location>
        <begin position="1"/>
        <end position="15"/>
    </location>
</feature>
<feature type="region of interest" description="Disordered" evidence="5">
    <location>
        <begin position="1"/>
        <end position="36"/>
    </location>
</feature>
<evidence type="ECO:0000256" key="5">
    <source>
        <dbReference type="SAM" id="MobiDB-lite"/>
    </source>
</evidence>
<keyword evidence="1" id="KW-0805">Transcription regulation</keyword>
<dbReference type="GO" id="GO:0003700">
    <property type="term" value="F:DNA-binding transcription factor activity"/>
    <property type="evidence" value="ECO:0007669"/>
    <property type="project" value="TreeGrafter"/>
</dbReference>
<keyword evidence="2" id="KW-0238">DNA-binding</keyword>
<dbReference type="SUPFAM" id="SSF117856">
    <property type="entry name" value="AF0104/ALDC/Ptd012-like"/>
    <property type="match status" value="1"/>
</dbReference>
<evidence type="ECO:0000256" key="3">
    <source>
        <dbReference type="ARBA" id="ARBA00023163"/>
    </source>
</evidence>
<dbReference type="GO" id="GO:0005634">
    <property type="term" value="C:nucleus"/>
    <property type="evidence" value="ECO:0007669"/>
    <property type="project" value="TreeGrafter"/>
</dbReference>
<keyword evidence="4" id="KW-0539">Nucleus</keyword>
<dbReference type="PANTHER" id="PTHR31100">
    <property type="entry name" value="AT-HOOK MOTIF NUCLEAR-LOCALIZED PROTEIN 15"/>
    <property type="match status" value="1"/>
</dbReference>
<dbReference type="EMBL" id="OX451736">
    <property type="protein sequence ID" value="CAI8586718.1"/>
    <property type="molecule type" value="Genomic_DNA"/>
</dbReference>
<dbReference type="GO" id="GO:0003680">
    <property type="term" value="F:minor groove of adenine-thymine-rich DNA binding"/>
    <property type="evidence" value="ECO:0007669"/>
    <property type="project" value="InterPro"/>
</dbReference>
<accession>A0AAV0YN88</accession>
<evidence type="ECO:0000256" key="2">
    <source>
        <dbReference type="ARBA" id="ARBA00023125"/>
    </source>
</evidence>
<dbReference type="InterPro" id="IPR014476">
    <property type="entry name" value="AHL15-29"/>
</dbReference>
<dbReference type="Pfam" id="PF03479">
    <property type="entry name" value="PCC"/>
    <property type="match status" value="1"/>
</dbReference>
<name>A0AAV0YN88_VICFA</name>
<evidence type="ECO:0000313" key="7">
    <source>
        <dbReference type="EMBL" id="CAI8586718.1"/>
    </source>
</evidence>
<keyword evidence="8" id="KW-1185">Reference proteome</keyword>
<dbReference type="PANTHER" id="PTHR31100:SF63">
    <property type="entry name" value="AT-HOOK MOTIF NUCLEAR-LOCALIZED PROTEIN"/>
    <property type="match status" value="1"/>
</dbReference>
<dbReference type="Proteomes" id="UP001157006">
    <property type="component" value="Chromosome 1L"/>
</dbReference>
<gene>
    <name evidence="7" type="ORF">VFH_I266800</name>
</gene>
<evidence type="ECO:0000313" key="8">
    <source>
        <dbReference type="Proteomes" id="UP001157006"/>
    </source>
</evidence>
<dbReference type="PROSITE" id="PS51742">
    <property type="entry name" value="PPC"/>
    <property type="match status" value="1"/>
</dbReference>
<organism evidence="7 8">
    <name type="scientific">Vicia faba</name>
    <name type="common">Broad bean</name>
    <name type="synonym">Faba vulgaris</name>
    <dbReference type="NCBI Taxonomy" id="3906"/>
    <lineage>
        <taxon>Eukaryota</taxon>
        <taxon>Viridiplantae</taxon>
        <taxon>Streptophyta</taxon>
        <taxon>Embryophyta</taxon>
        <taxon>Tracheophyta</taxon>
        <taxon>Spermatophyta</taxon>
        <taxon>Magnoliopsida</taxon>
        <taxon>eudicotyledons</taxon>
        <taxon>Gunneridae</taxon>
        <taxon>Pentapetalae</taxon>
        <taxon>rosids</taxon>
        <taxon>fabids</taxon>
        <taxon>Fabales</taxon>
        <taxon>Fabaceae</taxon>
        <taxon>Papilionoideae</taxon>
        <taxon>50 kb inversion clade</taxon>
        <taxon>NPAAA clade</taxon>
        <taxon>Hologalegina</taxon>
        <taxon>IRL clade</taxon>
        <taxon>Fabeae</taxon>
        <taxon>Vicia</taxon>
    </lineage>
</organism>
<sequence>MSDNRSAPSSLSQNVAKKKRGRPQGSKNRPKPTSIIKEESNILEPILIEIPQGRDVVESLINLARSHQAGISVMSGSGFVYDVTIINPITRALNFPIGGPIYMKSLMGTYINPNIGQASPSILSTTTINPFFSITLSSGDKEHLFGGVVGGKLMTAGNVLITAAFVKKSKVHRPHINNGKFHRIKLPLIKIDNFE</sequence>
<reference evidence="7 8" key="1">
    <citation type="submission" date="2023-01" db="EMBL/GenBank/DDBJ databases">
        <authorList>
            <person name="Kreplak J."/>
        </authorList>
    </citation>
    <scope>NUCLEOTIDE SEQUENCE [LARGE SCALE GENOMIC DNA]</scope>
</reference>
<dbReference type="CDD" id="cd11378">
    <property type="entry name" value="DUF296"/>
    <property type="match status" value="1"/>
</dbReference>